<dbReference type="GO" id="GO:0016747">
    <property type="term" value="F:acyltransferase activity, transferring groups other than amino-acyl groups"/>
    <property type="evidence" value="ECO:0007669"/>
    <property type="project" value="InterPro"/>
</dbReference>
<organism evidence="2 3">
    <name type="scientific">Saccharopolyspora flava</name>
    <dbReference type="NCBI Taxonomy" id="95161"/>
    <lineage>
        <taxon>Bacteria</taxon>
        <taxon>Bacillati</taxon>
        <taxon>Actinomycetota</taxon>
        <taxon>Actinomycetes</taxon>
        <taxon>Pseudonocardiales</taxon>
        <taxon>Pseudonocardiaceae</taxon>
        <taxon>Saccharopolyspora</taxon>
    </lineage>
</organism>
<dbReference type="InterPro" id="IPR051531">
    <property type="entry name" value="N-acetyltransferase"/>
</dbReference>
<dbReference type="EMBL" id="FOZX01000001">
    <property type="protein sequence ID" value="SFS38432.1"/>
    <property type="molecule type" value="Genomic_DNA"/>
</dbReference>
<dbReference type="Pfam" id="PF13302">
    <property type="entry name" value="Acetyltransf_3"/>
    <property type="match status" value="1"/>
</dbReference>
<dbReference type="PANTHER" id="PTHR43792">
    <property type="entry name" value="GNAT FAMILY, PUTATIVE (AFU_ORTHOLOGUE AFUA_3G00765)-RELATED-RELATED"/>
    <property type="match status" value="1"/>
</dbReference>
<evidence type="ECO:0000259" key="1">
    <source>
        <dbReference type="PROSITE" id="PS51186"/>
    </source>
</evidence>
<dbReference type="SUPFAM" id="SSF55729">
    <property type="entry name" value="Acyl-CoA N-acyltransferases (Nat)"/>
    <property type="match status" value="1"/>
</dbReference>
<keyword evidence="3" id="KW-1185">Reference proteome</keyword>
<sequence>MHTSPETHVFPGVAPRDRDRSLRLLDGVQRDWDTRGIGYWTVVSAASGDVLGFGGLRECVDDAEEVLNLYFRFLPDAWGRGYAPEMGHAALRWAHHNRPRLPVVIATSVRNTPAIRVADKLGFERVRERLHDGEPEVLYRWSVPEPLT</sequence>
<reference evidence="3" key="1">
    <citation type="submission" date="2016-10" db="EMBL/GenBank/DDBJ databases">
        <authorList>
            <person name="Varghese N."/>
            <person name="Submissions S."/>
        </authorList>
    </citation>
    <scope>NUCLEOTIDE SEQUENCE [LARGE SCALE GENOMIC DNA]</scope>
    <source>
        <strain evidence="3">DSM 44771</strain>
    </source>
</reference>
<dbReference type="Gene3D" id="3.40.630.30">
    <property type="match status" value="1"/>
</dbReference>
<accession>A0A1I6PDZ2</accession>
<feature type="domain" description="N-acetyltransferase" evidence="1">
    <location>
        <begin position="1"/>
        <end position="144"/>
    </location>
</feature>
<dbReference type="Proteomes" id="UP000198852">
    <property type="component" value="Unassembled WGS sequence"/>
</dbReference>
<dbReference type="AlphaFoldDB" id="A0A1I6PDZ2"/>
<name>A0A1I6PDZ2_9PSEU</name>
<gene>
    <name evidence="2" type="ORF">SAMN05660874_00691</name>
</gene>
<proteinExistence type="predicted"/>
<dbReference type="PROSITE" id="PS51186">
    <property type="entry name" value="GNAT"/>
    <property type="match status" value="1"/>
</dbReference>
<dbReference type="InterPro" id="IPR016181">
    <property type="entry name" value="Acyl_CoA_acyltransferase"/>
</dbReference>
<evidence type="ECO:0000313" key="3">
    <source>
        <dbReference type="Proteomes" id="UP000198852"/>
    </source>
</evidence>
<keyword evidence="2" id="KW-0808">Transferase</keyword>
<evidence type="ECO:0000313" key="2">
    <source>
        <dbReference type="EMBL" id="SFS38432.1"/>
    </source>
</evidence>
<dbReference type="PANTHER" id="PTHR43792:SF1">
    <property type="entry name" value="N-ACETYLTRANSFERASE DOMAIN-CONTAINING PROTEIN"/>
    <property type="match status" value="1"/>
</dbReference>
<protein>
    <submittedName>
        <fullName evidence="2">Acetyltransferase (GNAT) domain-containing protein</fullName>
    </submittedName>
</protein>
<dbReference type="InterPro" id="IPR000182">
    <property type="entry name" value="GNAT_dom"/>
</dbReference>
<dbReference type="STRING" id="95161.SAMN05660874_00691"/>